<evidence type="ECO:0000259" key="1">
    <source>
        <dbReference type="SMART" id="SM00587"/>
    </source>
</evidence>
<name>A0A8J6H7R0_TENMO</name>
<feature type="domain" description="CHK kinase-like" evidence="1">
    <location>
        <begin position="125"/>
        <end position="319"/>
    </location>
</feature>
<dbReference type="Proteomes" id="UP000719412">
    <property type="component" value="Unassembled WGS sequence"/>
</dbReference>
<feature type="domain" description="CHK kinase-like" evidence="1">
    <location>
        <begin position="775"/>
        <end position="964"/>
    </location>
</feature>
<evidence type="ECO:0000313" key="2">
    <source>
        <dbReference type="EMBL" id="KAH0809774.1"/>
    </source>
</evidence>
<dbReference type="InterPro" id="IPR015897">
    <property type="entry name" value="CHK_kinase-like"/>
</dbReference>
<dbReference type="PANTHER" id="PTHR11012:SF30">
    <property type="entry name" value="PROTEIN KINASE-LIKE DOMAIN-CONTAINING"/>
    <property type="match status" value="1"/>
</dbReference>
<keyword evidence="3" id="KW-1185">Reference proteome</keyword>
<protein>
    <recommendedName>
        <fullName evidence="1">CHK kinase-like domain-containing protein</fullName>
    </recommendedName>
</protein>
<reference evidence="2" key="2">
    <citation type="submission" date="2021-08" db="EMBL/GenBank/DDBJ databases">
        <authorList>
            <person name="Eriksson T."/>
        </authorList>
    </citation>
    <scope>NUCLEOTIDE SEQUENCE</scope>
    <source>
        <strain evidence="2">Stoneville</strain>
        <tissue evidence="2">Whole head</tissue>
    </source>
</reference>
<organism evidence="2 3">
    <name type="scientific">Tenebrio molitor</name>
    <name type="common">Yellow mealworm beetle</name>
    <dbReference type="NCBI Taxonomy" id="7067"/>
    <lineage>
        <taxon>Eukaryota</taxon>
        <taxon>Metazoa</taxon>
        <taxon>Ecdysozoa</taxon>
        <taxon>Arthropoda</taxon>
        <taxon>Hexapoda</taxon>
        <taxon>Insecta</taxon>
        <taxon>Pterygota</taxon>
        <taxon>Neoptera</taxon>
        <taxon>Endopterygota</taxon>
        <taxon>Coleoptera</taxon>
        <taxon>Polyphaga</taxon>
        <taxon>Cucujiformia</taxon>
        <taxon>Tenebrionidae</taxon>
        <taxon>Tenebrio</taxon>
    </lineage>
</organism>
<comment type="caution">
    <text evidence="2">The sequence shown here is derived from an EMBL/GenBank/DDBJ whole genome shotgun (WGS) entry which is preliminary data.</text>
</comment>
<feature type="domain" description="CHK kinase-like" evidence="1">
    <location>
        <begin position="507"/>
        <end position="649"/>
    </location>
</feature>
<dbReference type="PANTHER" id="PTHR11012">
    <property type="entry name" value="PROTEIN KINASE-LIKE DOMAIN-CONTAINING"/>
    <property type="match status" value="1"/>
</dbReference>
<sequence length="1414" mass="164383">MSAEKIKGWVHLAMKNEDLLDYTITLEGKSSKADGYLGNIIFITVVGKTKAGQNKSFNLVVKSSKESSLLRQQTPIKEAFDKEIYIYNTVLPAFRKFQKERTTVDILNFLPRCYATQTRENREILILEDLKKKGFEICDRTIPMTYEHIKLVLQSFGKWHAYSFALKKAHQEIFEKLVENNVNMFSYFIVKVGLQHVMLKLFKEARDGSIYSKEVELLKELQFSEDDVNKIFIDLFFEDPEYRVISHGDCWSGNFMFQYQEDKTRPTSVGLLDWQCSGLSSPVMDLSHFIYGCNDTGKHKDVKESLEIYYESFSECLSHLGYDSGELFPYSKLLEHWKRFARYGLFLQPFVVKFSLCDADDAPDFVEAAEEGKQFLENFNCKMSVNNIEEWVKLALKNEDLVDYKIDLHGKTSNEDGYLSDIVFVTVNGKTKMGQEKCVDLAIKFAKVSTTFRKEAPIRELFQKEIYIYDRVVTSFRKFQEEMGRENLLDYMAQCYATQAIESGELLILENLKTQGYDLWDRKANMVDGLFENIKRARDLSGISPEEIKMLQFTKSGVESIFTDFYTKDPDHQIIMHGDCWTNNFMFKSQEPSGKPASLRILDWQCSGLASPVLDLSYFIYTCCDTAKYKDVKDLLRVYYDSLNECLTYLGCDASNIFAYEHLLQHWKMFSLYGLVNSAFILKYSLCDSDEAPDLAQAAEQGHQKCLNLAIKAPKSSKTLREQMPIDKFFEKEIHIYAQVVASFGAFLQEEKCKFLLDFLPECYAMRKTRYKELIILENLKTKGYVMCDRKVPMTFDHVKLVLQTFGKWHALSLALKTKRPKVFEELVADNVNMFCYYITTANMVDTVFDYTEEVKIASNLSEVEQLKFSRDDIRNIFSNLLFEHPEDHVILHGDGWTNNLMFKYDDTKIPSHVYLVDWQCSGLASPVMDLSHFVYACNDTKNHKDVNELLKIYHRSLDTCLRELGCDSRALFPYEKLVEHWKKFSCYGLFLGNFILKFSLCDAEEAPDFATAAEQGKEYLENFDFIIKNKDQYYERLIVKSEDLLEYKIHVEGKSKKDEGYLSNILFVTVNGKTTTGENKCLNLVIKSSKPSDKFRQQIPTKEIFEKEIYIYNSVVTSFRTFQEEMGKENFLDFISRCYAAQISDSGELLIFENLKCQGYNLWDRKIPMTYDHIKLVLQAYGKWHAFSLALRNKRSQTFEKLMVDTMFQVFERAKDLSRITSNERELLQFTTRDIKNIFTDFYAEDPTRQVILHGDGWNNNFMFKTELETGQPTSVRILDWQCSGLASPVLDLSYFIYTCCDTEKYKDVIDLLKIYHDSLGKCLSYFGCDVHKIFAYANLLEHWKKYSRYGLVLSGFLITVSVCEANEAPDFAEAAEQGKSFIDSLKFTSKNEEVYSKRMKGNFLHYIKNLNI</sequence>
<reference evidence="2" key="1">
    <citation type="journal article" date="2020" name="J Insects Food Feed">
        <title>The yellow mealworm (Tenebrio molitor) genome: a resource for the emerging insects as food and feed industry.</title>
        <authorList>
            <person name="Eriksson T."/>
            <person name="Andere A."/>
            <person name="Kelstrup H."/>
            <person name="Emery V."/>
            <person name="Picard C."/>
        </authorList>
    </citation>
    <scope>NUCLEOTIDE SEQUENCE</scope>
    <source>
        <strain evidence="2">Stoneville</strain>
        <tissue evidence="2">Whole head</tissue>
    </source>
</reference>
<feature type="domain" description="CHK kinase-like" evidence="1">
    <location>
        <begin position="1151"/>
        <end position="1327"/>
    </location>
</feature>
<dbReference type="InterPro" id="IPR011009">
    <property type="entry name" value="Kinase-like_dom_sf"/>
</dbReference>
<dbReference type="SUPFAM" id="SSF56112">
    <property type="entry name" value="Protein kinase-like (PK-like)"/>
    <property type="match status" value="4"/>
</dbReference>
<gene>
    <name evidence="2" type="ORF">GEV33_013016</name>
</gene>
<evidence type="ECO:0000313" key="3">
    <source>
        <dbReference type="Proteomes" id="UP000719412"/>
    </source>
</evidence>
<dbReference type="SMART" id="SM00587">
    <property type="entry name" value="CHK"/>
    <property type="match status" value="4"/>
</dbReference>
<dbReference type="Gene3D" id="3.90.1200.10">
    <property type="match status" value="4"/>
</dbReference>
<accession>A0A8J6H7R0</accession>
<dbReference type="Pfam" id="PF02958">
    <property type="entry name" value="EcKL"/>
    <property type="match status" value="5"/>
</dbReference>
<dbReference type="InterPro" id="IPR004119">
    <property type="entry name" value="EcKL"/>
</dbReference>
<proteinExistence type="predicted"/>
<dbReference type="EMBL" id="JABDTM020027920">
    <property type="protein sequence ID" value="KAH0809774.1"/>
    <property type="molecule type" value="Genomic_DNA"/>
</dbReference>